<dbReference type="EMBL" id="BJXA01000017">
    <property type="protein sequence ID" value="GEM38648.1"/>
    <property type="molecule type" value="Genomic_DNA"/>
</dbReference>
<gene>
    <name evidence="1" type="ORF">NN4_31670</name>
</gene>
<reference evidence="1 2" key="1">
    <citation type="submission" date="2019-07" db="EMBL/GenBank/DDBJ databases">
        <title>Whole genome shotgun sequence of Nocardia ninae NBRC 108245.</title>
        <authorList>
            <person name="Hosoyama A."/>
            <person name="Uohara A."/>
            <person name="Ohji S."/>
            <person name="Ichikawa N."/>
        </authorList>
    </citation>
    <scope>NUCLEOTIDE SEQUENCE [LARGE SCALE GENOMIC DNA]</scope>
    <source>
        <strain evidence="1 2">NBRC 108245</strain>
    </source>
</reference>
<sequence length="109" mass="11294">MTFALERFGGFVAFSALPVTEVPSVPGVYVVIRLAVADPVFLPTSPAGWFKGKDPSLPVAELQAAWVPGEPVLYIGKAAAGRSGRRDVNALRSIADTAPGDGWPTGADG</sequence>
<organism evidence="1 2">
    <name type="scientific">Nocardia ninae NBRC 108245</name>
    <dbReference type="NCBI Taxonomy" id="1210091"/>
    <lineage>
        <taxon>Bacteria</taxon>
        <taxon>Bacillati</taxon>
        <taxon>Actinomycetota</taxon>
        <taxon>Actinomycetes</taxon>
        <taxon>Mycobacteriales</taxon>
        <taxon>Nocardiaceae</taxon>
        <taxon>Nocardia</taxon>
    </lineage>
</organism>
<keyword evidence="2" id="KW-1185">Reference proteome</keyword>
<protein>
    <submittedName>
        <fullName evidence="1">Uncharacterized protein</fullName>
    </submittedName>
</protein>
<name>A0A511MEY5_9NOCA</name>
<comment type="caution">
    <text evidence="1">The sequence shown here is derived from an EMBL/GenBank/DDBJ whole genome shotgun (WGS) entry which is preliminary data.</text>
</comment>
<dbReference type="Proteomes" id="UP000321424">
    <property type="component" value="Unassembled WGS sequence"/>
</dbReference>
<evidence type="ECO:0000313" key="1">
    <source>
        <dbReference type="EMBL" id="GEM38648.1"/>
    </source>
</evidence>
<accession>A0A511MEY5</accession>
<dbReference type="RefSeq" id="WP_246180893.1">
    <property type="nucleotide sequence ID" value="NZ_BJXA01000017.1"/>
</dbReference>
<proteinExistence type="predicted"/>
<dbReference type="AlphaFoldDB" id="A0A511MEY5"/>
<evidence type="ECO:0000313" key="2">
    <source>
        <dbReference type="Proteomes" id="UP000321424"/>
    </source>
</evidence>